<dbReference type="Proteomes" id="UP000326759">
    <property type="component" value="Unassembled WGS sequence"/>
</dbReference>
<keyword evidence="5" id="KW-1185">Reference proteome</keyword>
<dbReference type="InterPro" id="IPR007940">
    <property type="entry name" value="SH3BP5"/>
</dbReference>
<dbReference type="AlphaFoldDB" id="A0A5N5SX18"/>
<dbReference type="PANTHER" id="PTHR19423">
    <property type="entry name" value="SH3 DOMAIN-BINDING PROTEIN 5"/>
    <property type="match status" value="1"/>
</dbReference>
<evidence type="ECO:0000256" key="3">
    <source>
        <dbReference type="SAM" id="Coils"/>
    </source>
</evidence>
<dbReference type="EMBL" id="SEYY01019159">
    <property type="protein sequence ID" value="KAB7498572.1"/>
    <property type="molecule type" value="Genomic_DNA"/>
</dbReference>
<dbReference type="GO" id="GO:0004860">
    <property type="term" value="F:protein kinase inhibitor activity"/>
    <property type="evidence" value="ECO:0007669"/>
    <property type="project" value="TreeGrafter"/>
</dbReference>
<proteinExistence type="inferred from homology"/>
<dbReference type="OrthoDB" id="446789at2759"/>
<comment type="similarity">
    <text evidence="1">Belongs to the SH3BP5 family.</text>
</comment>
<sequence>MNITKFWLIYRFTYTLAVCTYRPYTYFSVFAMEKSLQNSENKLPIEDETLDPRVQVELENLNVATNEINRLETALEEANNSFRASLNETSSQLQALSKKLGICVEKARPYYEAKEKAKQLQIECQRAAVQYQRANANLVKFFSIYEIIYIRNPNKNNFIEKYKIFIFYEVFYLFTRLHVKLFL</sequence>
<dbReference type="GO" id="GO:0005737">
    <property type="term" value="C:cytoplasm"/>
    <property type="evidence" value="ECO:0007669"/>
    <property type="project" value="TreeGrafter"/>
</dbReference>
<comment type="caution">
    <text evidence="4">The sequence shown here is derived from an EMBL/GenBank/DDBJ whole genome shotgun (WGS) entry which is preliminary data.</text>
</comment>
<reference evidence="4 5" key="1">
    <citation type="journal article" date="2019" name="PLoS Biol.">
        <title>Sex chromosomes control vertical transmission of feminizing Wolbachia symbionts in an isopod.</title>
        <authorList>
            <person name="Becking T."/>
            <person name="Chebbi M.A."/>
            <person name="Giraud I."/>
            <person name="Moumen B."/>
            <person name="Laverre T."/>
            <person name="Caubet Y."/>
            <person name="Peccoud J."/>
            <person name="Gilbert C."/>
            <person name="Cordaux R."/>
        </authorList>
    </citation>
    <scope>NUCLEOTIDE SEQUENCE [LARGE SCALE GENOMIC DNA]</scope>
    <source>
        <strain evidence="4">ANa2</strain>
        <tissue evidence="4">Whole body excluding digestive tract and cuticle</tissue>
    </source>
</reference>
<organism evidence="4 5">
    <name type="scientific">Armadillidium nasatum</name>
    <dbReference type="NCBI Taxonomy" id="96803"/>
    <lineage>
        <taxon>Eukaryota</taxon>
        <taxon>Metazoa</taxon>
        <taxon>Ecdysozoa</taxon>
        <taxon>Arthropoda</taxon>
        <taxon>Crustacea</taxon>
        <taxon>Multicrustacea</taxon>
        <taxon>Malacostraca</taxon>
        <taxon>Eumalacostraca</taxon>
        <taxon>Peracarida</taxon>
        <taxon>Isopoda</taxon>
        <taxon>Oniscidea</taxon>
        <taxon>Crinocheta</taxon>
        <taxon>Armadillidiidae</taxon>
        <taxon>Armadillidium</taxon>
    </lineage>
</organism>
<name>A0A5N5SX18_9CRUS</name>
<evidence type="ECO:0000313" key="4">
    <source>
        <dbReference type="EMBL" id="KAB7498572.1"/>
    </source>
</evidence>
<keyword evidence="2 3" id="KW-0175">Coiled coil</keyword>
<gene>
    <name evidence="4" type="primary">pcs</name>
    <name evidence="4" type="ORF">Anas_07835</name>
</gene>
<dbReference type="Pfam" id="PF05276">
    <property type="entry name" value="SH3BP5"/>
    <property type="match status" value="1"/>
</dbReference>
<evidence type="ECO:0000256" key="1">
    <source>
        <dbReference type="ARBA" id="ARBA00007796"/>
    </source>
</evidence>
<protein>
    <submittedName>
        <fullName evidence="4">SH3 domain-binding protein 5-like protein</fullName>
    </submittedName>
</protein>
<evidence type="ECO:0000256" key="2">
    <source>
        <dbReference type="ARBA" id="ARBA00023054"/>
    </source>
</evidence>
<dbReference type="GO" id="GO:0035556">
    <property type="term" value="P:intracellular signal transduction"/>
    <property type="evidence" value="ECO:0007669"/>
    <property type="project" value="InterPro"/>
</dbReference>
<accession>A0A5N5SX18</accession>
<feature type="coiled-coil region" evidence="3">
    <location>
        <begin position="54"/>
        <end position="88"/>
    </location>
</feature>
<dbReference type="PANTHER" id="PTHR19423:SF1">
    <property type="entry name" value="SH3 DOMAIN-BINDING PROTEIN 5"/>
    <property type="match status" value="1"/>
</dbReference>
<evidence type="ECO:0000313" key="5">
    <source>
        <dbReference type="Proteomes" id="UP000326759"/>
    </source>
</evidence>